<evidence type="ECO:0000313" key="2">
    <source>
        <dbReference type="EMBL" id="ONN42673.1"/>
    </source>
</evidence>
<dbReference type="EMBL" id="MSTR01000009">
    <property type="protein sequence ID" value="ONN42673.1"/>
    <property type="molecule type" value="Genomic_DNA"/>
</dbReference>
<organism evidence="2 3">
    <name type="scientific">Enterococcus mundtii</name>
    <dbReference type="NCBI Taxonomy" id="53346"/>
    <lineage>
        <taxon>Bacteria</taxon>
        <taxon>Bacillati</taxon>
        <taxon>Bacillota</taxon>
        <taxon>Bacilli</taxon>
        <taxon>Lactobacillales</taxon>
        <taxon>Enterococcaceae</taxon>
        <taxon>Enterococcus</taxon>
    </lineage>
</organism>
<protein>
    <submittedName>
        <fullName evidence="2">Uncharacterized protein</fullName>
    </submittedName>
</protein>
<dbReference type="AlphaFoldDB" id="A0A1V2UH38"/>
<keyword evidence="1" id="KW-0812">Transmembrane</keyword>
<proteinExistence type="predicted"/>
<evidence type="ECO:0000256" key="1">
    <source>
        <dbReference type="SAM" id="Phobius"/>
    </source>
</evidence>
<dbReference type="Proteomes" id="UP000189299">
    <property type="component" value="Unassembled WGS sequence"/>
</dbReference>
<keyword evidence="1" id="KW-1133">Transmembrane helix</keyword>
<gene>
    <name evidence="2" type="ORF">BTN92_10420</name>
</gene>
<keyword evidence="1" id="KW-0472">Membrane</keyword>
<accession>A0A1V2UH38</accession>
<evidence type="ECO:0000313" key="3">
    <source>
        <dbReference type="Proteomes" id="UP000189299"/>
    </source>
</evidence>
<sequence>MKKTDTLFIGVILGLLVLVAHYSVVGGSIFASLMVLINLVDSKERRTYGSKRSFEERKNDC</sequence>
<feature type="transmembrane region" description="Helical" evidence="1">
    <location>
        <begin position="6"/>
        <end position="37"/>
    </location>
</feature>
<dbReference type="OrthoDB" id="2197257at2"/>
<reference evidence="2 3" key="1">
    <citation type="submission" date="2016-12" db="EMBL/GenBank/DDBJ databases">
        <authorList>
            <person name="Song W.-J."/>
            <person name="Kurnit D.M."/>
        </authorList>
    </citation>
    <scope>NUCLEOTIDE SEQUENCE [LARGE SCALE GENOMIC DNA]</scope>
    <source>
        <strain evidence="2 3">CGB1038-1_S1</strain>
    </source>
</reference>
<comment type="caution">
    <text evidence="2">The sequence shown here is derived from an EMBL/GenBank/DDBJ whole genome shotgun (WGS) entry which is preliminary data.</text>
</comment>
<name>A0A1V2UH38_ENTMU</name>